<feature type="region of interest" description="Disordered" evidence="1">
    <location>
        <begin position="176"/>
        <end position="261"/>
    </location>
</feature>
<dbReference type="SUPFAM" id="SSF53300">
    <property type="entry name" value="vWA-like"/>
    <property type="match status" value="1"/>
</dbReference>
<dbReference type="PANTHER" id="PTHR38730">
    <property type="entry name" value="SLL7028 PROTEIN"/>
    <property type="match status" value="1"/>
</dbReference>
<evidence type="ECO:0000313" key="4">
    <source>
        <dbReference type="EMBL" id="MBK1706543.1"/>
    </source>
</evidence>
<feature type="domain" description="VWA-like" evidence="2">
    <location>
        <begin position="340"/>
        <end position="464"/>
    </location>
</feature>
<dbReference type="Pfam" id="PF09967">
    <property type="entry name" value="DUF2201"/>
    <property type="match status" value="1"/>
</dbReference>
<evidence type="ECO:0000259" key="3">
    <source>
        <dbReference type="Pfam" id="PF13203"/>
    </source>
</evidence>
<reference evidence="4" key="2">
    <citation type="journal article" date="2020" name="Microorganisms">
        <title>Osmotic Adaptation and Compatible Solute Biosynthesis of Phototrophic Bacteria as Revealed from Genome Analyses.</title>
        <authorList>
            <person name="Imhoff J.F."/>
            <person name="Rahn T."/>
            <person name="Kunzel S."/>
            <person name="Keller A."/>
            <person name="Neulinger S.C."/>
        </authorList>
    </citation>
    <scope>NUCLEOTIDE SEQUENCE</scope>
    <source>
        <strain evidence="4">DSM 11080</strain>
    </source>
</reference>
<comment type="caution">
    <text evidence="4">The sequence shown here is derived from an EMBL/GenBank/DDBJ whole genome shotgun (WGS) entry which is preliminary data.</text>
</comment>
<reference evidence="4" key="1">
    <citation type="submission" date="2017-08" db="EMBL/GenBank/DDBJ databases">
        <authorList>
            <person name="Imhoff J.F."/>
            <person name="Rahn T."/>
            <person name="Kuenzel S."/>
            <person name="Neulinger S.C."/>
        </authorList>
    </citation>
    <scope>NUCLEOTIDE SEQUENCE</scope>
    <source>
        <strain evidence="4">DSM 11080</strain>
    </source>
</reference>
<dbReference type="RefSeq" id="WP_200347994.1">
    <property type="nucleotide sequence ID" value="NZ_NRSJ01000044.1"/>
</dbReference>
<name>A0AAJ0U7B9_9GAMM</name>
<accession>A0AAJ0U7B9</accession>
<gene>
    <name evidence="4" type="ORF">CKO40_18810</name>
</gene>
<evidence type="ECO:0008006" key="6">
    <source>
        <dbReference type="Google" id="ProtNLM"/>
    </source>
</evidence>
<dbReference type="PANTHER" id="PTHR38730:SF1">
    <property type="entry name" value="SLL7028 PROTEIN"/>
    <property type="match status" value="1"/>
</dbReference>
<evidence type="ECO:0000259" key="2">
    <source>
        <dbReference type="Pfam" id="PF09967"/>
    </source>
</evidence>
<feature type="compositionally biased region" description="Low complexity" evidence="1">
    <location>
        <begin position="196"/>
        <end position="209"/>
    </location>
</feature>
<dbReference type="Proteomes" id="UP001296776">
    <property type="component" value="Unassembled WGS sequence"/>
</dbReference>
<evidence type="ECO:0000256" key="1">
    <source>
        <dbReference type="SAM" id="MobiDB-lite"/>
    </source>
</evidence>
<dbReference type="EMBL" id="NRSJ01000044">
    <property type="protein sequence ID" value="MBK1706543.1"/>
    <property type="molecule type" value="Genomic_DNA"/>
</dbReference>
<protein>
    <recommendedName>
        <fullName evidence="6">Metal-dependent peptidase</fullName>
    </recommendedName>
</protein>
<dbReference type="InterPro" id="IPR036465">
    <property type="entry name" value="vWFA_dom_sf"/>
</dbReference>
<proteinExistence type="predicted"/>
<keyword evidence="5" id="KW-1185">Reference proteome</keyword>
<feature type="domain" description="Putative metallopeptidase" evidence="3">
    <location>
        <begin position="35"/>
        <end position="332"/>
    </location>
</feature>
<dbReference type="Pfam" id="PF13203">
    <property type="entry name" value="DUF2201_N"/>
    <property type="match status" value="1"/>
</dbReference>
<dbReference type="InterPro" id="IPR018698">
    <property type="entry name" value="VWA-like_dom"/>
</dbReference>
<dbReference type="InterPro" id="IPR025154">
    <property type="entry name" value="Put_metallopeptidase_dom"/>
</dbReference>
<sequence length="465" mass="51761">MAADFIGDLQDHAQGECPSETAAPPLDAQDLAAIETKLSSARTRLILDKPFLGALVLRLPMRPASSDWCPTTATDARAFYYNPSYIEALSLDETQFMLAHEALHCALSHFARRQHRVKHRWDLACDYAINPLLIDDGLKPPPNALAMPMYKGMTAEEIYPLLDDNDQSETLDTHAYDRDSEGQGQQSGMDERDVQDQQQRSSQAAESEQGQGGAQGATRRDSEPQGPASNAPQPEPQPEPEADDGAGARPQPLTPDEQETLQVQWQQRMAGAAQQAMQAGRLGGELKRMIDHLLQPQLPWRMLLARYMNALSRHDYSWSRPSRREGAHILPSLRSQRIDLVVALDTSGSIKDSEVQEFIDEIDALKAQVQAQVTLLPCDAALCPGAPFRFEPWEQFQRPRDLKGGGGTSFKPVFQWVEQQGISPDLLVYFTDANGAFPEHEPPYPVIWLVKGRAEVPWGQRVQLN</sequence>
<dbReference type="AlphaFoldDB" id="A0AAJ0U7B9"/>
<organism evidence="4 5">
    <name type="scientific">Halochromatium glycolicum</name>
    <dbReference type="NCBI Taxonomy" id="85075"/>
    <lineage>
        <taxon>Bacteria</taxon>
        <taxon>Pseudomonadati</taxon>
        <taxon>Pseudomonadota</taxon>
        <taxon>Gammaproteobacteria</taxon>
        <taxon>Chromatiales</taxon>
        <taxon>Chromatiaceae</taxon>
        <taxon>Halochromatium</taxon>
    </lineage>
</organism>
<evidence type="ECO:0000313" key="5">
    <source>
        <dbReference type="Proteomes" id="UP001296776"/>
    </source>
</evidence>